<name>A0A848MXN9_ENTMU</name>
<dbReference type="SUPFAM" id="SSF53187">
    <property type="entry name" value="Zn-dependent exopeptidases"/>
    <property type="match status" value="1"/>
</dbReference>
<dbReference type="EMBL" id="JABCAG010000035">
    <property type="protein sequence ID" value="NMP59032.1"/>
    <property type="molecule type" value="Genomic_DNA"/>
</dbReference>
<feature type="region of interest" description="Disordered" evidence="1">
    <location>
        <begin position="1"/>
        <end position="30"/>
    </location>
</feature>
<dbReference type="Proteomes" id="UP000557857">
    <property type="component" value="Unassembled WGS sequence"/>
</dbReference>
<dbReference type="AlphaFoldDB" id="A0A848MXN9"/>
<evidence type="ECO:0000256" key="1">
    <source>
        <dbReference type="SAM" id="MobiDB-lite"/>
    </source>
</evidence>
<evidence type="ECO:0000313" key="3">
    <source>
        <dbReference type="EMBL" id="NMP59032.1"/>
    </source>
</evidence>
<dbReference type="InterPro" id="IPR050695">
    <property type="entry name" value="N-acetylmuramoyl_amidase_3"/>
</dbReference>
<sequence>MAIRSNGGGHGGRQSGSNWMDPGAVGNGRREADVVRTITQKMQAIASVANTSDQSATTVNQNLQNQVNAMNSAGNGWAITNHLNAFNGQATGAEVWYWAGNEEARKKAAEVSAAIAKALGIVDRGAKATTSLFVHRNTNSGVNVLLIEWCFIDNANDMRRLDQNMDQAIRAVMNVLGYNTSGSGSIQATPQTHDQIILASPPKTVGNYVGKLEVFNELSLSIFRIGAWLVPINGAAYLNQGYVFWMDADNPDVEIGRCRSAGIIRDDVNAAYGLPSGLRFGLDGTLDIRKFAGKRVFPMLRRTNDPNGNTINGQTVDVRFPEYVLTIPKR</sequence>
<comment type="caution">
    <text evidence="3">The sequence shown here is derived from an EMBL/GenBank/DDBJ whole genome shotgun (WGS) entry which is preliminary data.</text>
</comment>
<reference evidence="3 4" key="1">
    <citation type="submission" date="2020-04" db="EMBL/GenBank/DDBJ databases">
        <authorList>
            <person name="Abaymova A."/>
            <person name="Teymurazov M."/>
            <person name="Tazyna O."/>
            <person name="Chatushin Y."/>
            <person name="Svetoch E."/>
            <person name="Pereligyn V."/>
            <person name="Pohylenko V."/>
            <person name="Platonov M."/>
            <person name="Kartsev N."/>
            <person name="Skryabin Y."/>
            <person name="Sizova A."/>
            <person name="Solomentsev V."/>
            <person name="Kislichkina A."/>
            <person name="Bogun A."/>
        </authorList>
    </citation>
    <scope>NUCLEOTIDE SEQUENCE [LARGE SCALE GENOMIC DNA]</scope>
    <source>
        <strain evidence="4">SCPM-O-B-8398 (E28)</strain>
    </source>
</reference>
<organism evidence="3 4">
    <name type="scientific">Enterococcus mundtii</name>
    <dbReference type="NCBI Taxonomy" id="53346"/>
    <lineage>
        <taxon>Bacteria</taxon>
        <taxon>Bacillati</taxon>
        <taxon>Bacillota</taxon>
        <taxon>Bacilli</taxon>
        <taxon>Lactobacillales</taxon>
        <taxon>Enterococcaceae</taxon>
        <taxon>Enterococcus</taxon>
    </lineage>
</organism>
<evidence type="ECO:0000259" key="2">
    <source>
        <dbReference type="SMART" id="SM00646"/>
    </source>
</evidence>
<dbReference type="GO" id="GO:0030288">
    <property type="term" value="C:outer membrane-bounded periplasmic space"/>
    <property type="evidence" value="ECO:0007669"/>
    <property type="project" value="TreeGrafter"/>
</dbReference>
<dbReference type="PANTHER" id="PTHR30404:SF8">
    <property type="entry name" value="AUTOLYSIN PH-RELATED"/>
    <property type="match status" value="1"/>
</dbReference>
<dbReference type="SMART" id="SM00646">
    <property type="entry name" value="Ami_3"/>
    <property type="match status" value="1"/>
</dbReference>
<dbReference type="CDD" id="cd02696">
    <property type="entry name" value="MurNAc-LAA"/>
    <property type="match status" value="1"/>
</dbReference>
<protein>
    <submittedName>
        <fullName evidence="3">N-acetylmuramoyl-L-alanine amidase</fullName>
    </submittedName>
</protein>
<evidence type="ECO:0000313" key="4">
    <source>
        <dbReference type="Proteomes" id="UP000557857"/>
    </source>
</evidence>
<dbReference type="GO" id="GO:0009253">
    <property type="term" value="P:peptidoglycan catabolic process"/>
    <property type="evidence" value="ECO:0007669"/>
    <property type="project" value="InterPro"/>
</dbReference>
<gene>
    <name evidence="3" type="ORF">HI921_11275</name>
</gene>
<accession>A0A848MXN9</accession>
<dbReference type="RefSeq" id="WP_169058844.1">
    <property type="nucleotide sequence ID" value="NZ_JABCAG010000035.1"/>
</dbReference>
<dbReference type="Pfam" id="PF01520">
    <property type="entry name" value="Amidase_3"/>
    <property type="match status" value="1"/>
</dbReference>
<dbReference type="PANTHER" id="PTHR30404">
    <property type="entry name" value="N-ACETYLMURAMOYL-L-ALANINE AMIDASE"/>
    <property type="match status" value="1"/>
</dbReference>
<proteinExistence type="predicted"/>
<feature type="domain" description="MurNAc-LAA" evidence="2">
    <location>
        <begin position="67"/>
        <end position="177"/>
    </location>
</feature>
<dbReference type="Gene3D" id="3.40.630.40">
    <property type="entry name" value="Zn-dependent exopeptidases"/>
    <property type="match status" value="1"/>
</dbReference>
<dbReference type="GO" id="GO:0008745">
    <property type="term" value="F:N-acetylmuramoyl-L-alanine amidase activity"/>
    <property type="evidence" value="ECO:0007669"/>
    <property type="project" value="InterPro"/>
</dbReference>
<dbReference type="InterPro" id="IPR002508">
    <property type="entry name" value="MurNAc-LAA_cat"/>
</dbReference>
<feature type="compositionally biased region" description="Gly residues" evidence="1">
    <location>
        <begin position="1"/>
        <end position="14"/>
    </location>
</feature>